<feature type="compositionally biased region" description="Basic and acidic residues" evidence="1">
    <location>
        <begin position="117"/>
        <end position="134"/>
    </location>
</feature>
<organism evidence="2 3">
    <name type="scientific">Pseudonocardia hispaniensis</name>
    <dbReference type="NCBI Taxonomy" id="904933"/>
    <lineage>
        <taxon>Bacteria</taxon>
        <taxon>Bacillati</taxon>
        <taxon>Actinomycetota</taxon>
        <taxon>Actinomycetes</taxon>
        <taxon>Pseudonocardiales</taxon>
        <taxon>Pseudonocardiaceae</taxon>
        <taxon>Pseudonocardia</taxon>
    </lineage>
</organism>
<sequence length="143" mass="16008">MNQTMEDDMGQVGTGPTEDVVDAVVPAQARPVRDPARAEIVLRYARLRSDGGPQFCRPRRAEAAGLIPRRQGPGTDGKIIYPDRESAERAAREFEALGACLLRSYRCNRSTHGHYHLTRDTTTPDRRHGLDARFPRQRQASPD</sequence>
<proteinExistence type="predicted"/>
<gene>
    <name evidence="2" type="ORF">ACFQE5_12175</name>
</gene>
<dbReference type="Proteomes" id="UP001596302">
    <property type="component" value="Unassembled WGS sequence"/>
</dbReference>
<evidence type="ECO:0000313" key="2">
    <source>
        <dbReference type="EMBL" id="MFC5994967.1"/>
    </source>
</evidence>
<keyword evidence="3" id="KW-1185">Reference proteome</keyword>
<dbReference type="EMBL" id="JBHSQW010000025">
    <property type="protein sequence ID" value="MFC5994967.1"/>
    <property type="molecule type" value="Genomic_DNA"/>
</dbReference>
<evidence type="ECO:0000313" key="3">
    <source>
        <dbReference type="Proteomes" id="UP001596302"/>
    </source>
</evidence>
<protein>
    <recommendedName>
        <fullName evidence="4">Integrase-like protein</fullName>
    </recommendedName>
</protein>
<evidence type="ECO:0008006" key="4">
    <source>
        <dbReference type="Google" id="ProtNLM"/>
    </source>
</evidence>
<evidence type="ECO:0000256" key="1">
    <source>
        <dbReference type="SAM" id="MobiDB-lite"/>
    </source>
</evidence>
<name>A0ABW1J2P8_9PSEU</name>
<feature type="region of interest" description="Disordered" evidence="1">
    <location>
        <begin position="114"/>
        <end position="143"/>
    </location>
</feature>
<reference evidence="3" key="1">
    <citation type="journal article" date="2019" name="Int. J. Syst. Evol. Microbiol.">
        <title>The Global Catalogue of Microorganisms (GCM) 10K type strain sequencing project: providing services to taxonomists for standard genome sequencing and annotation.</title>
        <authorList>
            <consortium name="The Broad Institute Genomics Platform"/>
            <consortium name="The Broad Institute Genome Sequencing Center for Infectious Disease"/>
            <person name="Wu L."/>
            <person name="Ma J."/>
        </authorList>
    </citation>
    <scope>NUCLEOTIDE SEQUENCE [LARGE SCALE GENOMIC DNA]</scope>
    <source>
        <strain evidence="3">CCM 8391</strain>
    </source>
</reference>
<comment type="caution">
    <text evidence="2">The sequence shown here is derived from an EMBL/GenBank/DDBJ whole genome shotgun (WGS) entry which is preliminary data.</text>
</comment>
<dbReference type="RefSeq" id="WP_379584980.1">
    <property type="nucleotide sequence ID" value="NZ_JBHSQW010000025.1"/>
</dbReference>
<accession>A0ABW1J2P8</accession>